<organism evidence="1 2">
    <name type="scientific">Puccinia striiformis</name>
    <dbReference type="NCBI Taxonomy" id="27350"/>
    <lineage>
        <taxon>Eukaryota</taxon>
        <taxon>Fungi</taxon>
        <taxon>Dikarya</taxon>
        <taxon>Basidiomycota</taxon>
        <taxon>Pucciniomycotina</taxon>
        <taxon>Pucciniomycetes</taxon>
        <taxon>Pucciniales</taxon>
        <taxon>Pucciniaceae</taxon>
        <taxon>Puccinia</taxon>
    </lineage>
</organism>
<reference evidence="1 2" key="1">
    <citation type="submission" date="2017-12" db="EMBL/GenBank/DDBJ databases">
        <title>Gene loss provides genomic basis for host adaptation in cereal stripe rust fungi.</title>
        <authorList>
            <person name="Xia C."/>
        </authorList>
    </citation>
    <scope>NUCLEOTIDE SEQUENCE [LARGE SCALE GENOMIC DNA]</scope>
    <source>
        <strain evidence="1 2">93TX-2</strain>
    </source>
</reference>
<dbReference type="Proteomes" id="UP000238274">
    <property type="component" value="Unassembled WGS sequence"/>
</dbReference>
<dbReference type="VEuPathDB" id="FungiDB:PSHT_15914"/>
<protein>
    <submittedName>
        <fullName evidence="1">Uncharacterized protein</fullName>
    </submittedName>
</protein>
<accession>A0A2S4UCR6</accession>
<reference evidence="2" key="3">
    <citation type="journal article" date="2018" name="Mol. Plant Microbe Interact.">
        <title>Genome sequence resources for the wheat stripe rust pathogen (Puccinia striiformis f. sp. tritici) and the barley stripe rust pathogen (Puccinia striiformis f. sp. hordei).</title>
        <authorList>
            <person name="Xia C."/>
            <person name="Wang M."/>
            <person name="Yin C."/>
            <person name="Cornejo O.E."/>
            <person name="Hulbert S.H."/>
            <person name="Chen X."/>
        </authorList>
    </citation>
    <scope>NUCLEOTIDE SEQUENCE [LARGE SCALE GENOMIC DNA]</scope>
    <source>
        <strain evidence="2">93TX-2</strain>
    </source>
</reference>
<evidence type="ECO:0000313" key="2">
    <source>
        <dbReference type="Proteomes" id="UP000238274"/>
    </source>
</evidence>
<gene>
    <name evidence="1" type="ORF">PSHT_15914</name>
</gene>
<reference evidence="2" key="2">
    <citation type="journal article" date="2018" name="BMC Genomics">
        <title>Genomic insights into host adaptation between the wheat stripe rust pathogen (Puccinia striiformis f. sp. tritici) and the barley stripe rust pathogen (Puccinia striiformis f. sp. hordei).</title>
        <authorList>
            <person name="Xia C."/>
            <person name="Wang M."/>
            <person name="Yin C."/>
            <person name="Cornejo O.E."/>
            <person name="Hulbert S.H."/>
            <person name="Chen X."/>
        </authorList>
    </citation>
    <scope>NUCLEOTIDE SEQUENCE [LARGE SCALE GENOMIC DNA]</scope>
    <source>
        <strain evidence="2">93TX-2</strain>
    </source>
</reference>
<sequence>MIAEVAAQGKVKYRRSRPRHVCLSIYQQLLTILEDQVEDITRFGAGRGRVSLSLSRNLNIPPSSGRRALCTRPLRRRGNQYILEFELVGLTLTLEIASLKRLSAPRRSFVRSWMARRLSSGICDLFTESDDATSAIGGEIRHSAKNDLLHGCIVGEVLLLFQNITFLHVTSLPSEIECKLFRPVPTYRHGNLYDIETSGRPIDRSGSGFVHLYCQVKIKSIEHLYVDSPLRLGCRCRVLKQM</sequence>
<dbReference type="VEuPathDB" id="FungiDB:PSTT_14102"/>
<proteinExistence type="predicted"/>
<dbReference type="EMBL" id="PKSM01000447">
    <property type="protein sequence ID" value="POV94966.1"/>
    <property type="molecule type" value="Genomic_DNA"/>
</dbReference>
<keyword evidence="2" id="KW-1185">Reference proteome</keyword>
<comment type="caution">
    <text evidence="1">The sequence shown here is derived from an EMBL/GenBank/DDBJ whole genome shotgun (WGS) entry which is preliminary data.</text>
</comment>
<dbReference type="AlphaFoldDB" id="A0A2S4UCR6"/>
<name>A0A2S4UCR6_9BASI</name>
<evidence type="ECO:0000313" key="1">
    <source>
        <dbReference type="EMBL" id="POV94966.1"/>
    </source>
</evidence>